<evidence type="ECO:0000313" key="1">
    <source>
        <dbReference type="EMBL" id="KAJ9575871.1"/>
    </source>
</evidence>
<dbReference type="Proteomes" id="UP001233999">
    <property type="component" value="Unassembled WGS sequence"/>
</dbReference>
<feature type="non-terminal residue" evidence="1">
    <location>
        <position position="1"/>
    </location>
</feature>
<accession>A0AAD7Z8H6</accession>
<name>A0AAD7Z8H6_DIPPU</name>
<reference evidence="1" key="1">
    <citation type="journal article" date="2023" name="IScience">
        <title>Live-bearing cockroach genome reveals convergent evolutionary mechanisms linked to viviparity in insects and beyond.</title>
        <authorList>
            <person name="Fouks B."/>
            <person name="Harrison M.C."/>
            <person name="Mikhailova A.A."/>
            <person name="Marchal E."/>
            <person name="English S."/>
            <person name="Carruthers M."/>
            <person name="Jennings E.C."/>
            <person name="Chiamaka E.L."/>
            <person name="Frigard R.A."/>
            <person name="Pippel M."/>
            <person name="Attardo G.M."/>
            <person name="Benoit J.B."/>
            <person name="Bornberg-Bauer E."/>
            <person name="Tobe S.S."/>
        </authorList>
    </citation>
    <scope>NUCLEOTIDE SEQUENCE</scope>
    <source>
        <strain evidence="1">Stay&amp;Tobe</strain>
    </source>
</reference>
<organism evidence="1 2">
    <name type="scientific">Diploptera punctata</name>
    <name type="common">Pacific beetle cockroach</name>
    <dbReference type="NCBI Taxonomy" id="6984"/>
    <lineage>
        <taxon>Eukaryota</taxon>
        <taxon>Metazoa</taxon>
        <taxon>Ecdysozoa</taxon>
        <taxon>Arthropoda</taxon>
        <taxon>Hexapoda</taxon>
        <taxon>Insecta</taxon>
        <taxon>Pterygota</taxon>
        <taxon>Neoptera</taxon>
        <taxon>Polyneoptera</taxon>
        <taxon>Dictyoptera</taxon>
        <taxon>Blattodea</taxon>
        <taxon>Blaberoidea</taxon>
        <taxon>Blaberidae</taxon>
        <taxon>Diplopterinae</taxon>
        <taxon>Diploptera</taxon>
    </lineage>
</organism>
<dbReference type="AlphaFoldDB" id="A0AAD7Z8H6"/>
<gene>
    <name evidence="1" type="ORF">L9F63_007279</name>
</gene>
<keyword evidence="2" id="KW-1185">Reference proteome</keyword>
<proteinExistence type="predicted"/>
<reference evidence="1" key="2">
    <citation type="submission" date="2023-05" db="EMBL/GenBank/DDBJ databases">
        <authorList>
            <person name="Fouks B."/>
        </authorList>
    </citation>
    <scope>NUCLEOTIDE SEQUENCE</scope>
    <source>
        <strain evidence="1">Stay&amp;Tobe</strain>
        <tissue evidence="1">Testes</tissue>
    </source>
</reference>
<dbReference type="EMBL" id="JASPKZ010009818">
    <property type="protein sequence ID" value="KAJ9575871.1"/>
    <property type="molecule type" value="Genomic_DNA"/>
</dbReference>
<comment type="caution">
    <text evidence="1">The sequence shown here is derived from an EMBL/GenBank/DDBJ whole genome shotgun (WGS) entry which is preliminary data.</text>
</comment>
<sequence length="72" mass="8513">DIVTYTIVRWWNIVMKNLTIPKRVLNETNLLLNLTITTHLPFRHRVSLRIIDFAATSGRSCKNRVRYCQSLK</sequence>
<evidence type="ECO:0000313" key="2">
    <source>
        <dbReference type="Proteomes" id="UP001233999"/>
    </source>
</evidence>
<feature type="non-terminal residue" evidence="1">
    <location>
        <position position="72"/>
    </location>
</feature>
<protein>
    <submittedName>
        <fullName evidence="1">Uncharacterized protein</fullName>
    </submittedName>
</protein>